<dbReference type="SMART" id="SM00419">
    <property type="entry name" value="HTH_CRP"/>
    <property type="match status" value="1"/>
</dbReference>
<dbReference type="EMBL" id="CADCTX010000591">
    <property type="protein sequence ID" value="CAA9331161.1"/>
    <property type="molecule type" value="Genomic_DNA"/>
</dbReference>
<feature type="domain" description="HTH crp-type" evidence="1">
    <location>
        <begin position="1"/>
        <end position="55"/>
    </location>
</feature>
<dbReference type="SUPFAM" id="SSF46785">
    <property type="entry name" value="Winged helix' DNA-binding domain"/>
    <property type="match status" value="1"/>
</dbReference>
<dbReference type="AlphaFoldDB" id="A0A6J4LK89"/>
<dbReference type="Pfam" id="PF13545">
    <property type="entry name" value="HTH_Crp_2"/>
    <property type="match status" value="1"/>
</dbReference>
<sequence>MTHDRVGDSRFPLTQEFLARMLGVRRAGVTVAAGRLQDAGLIRYRRGGVRVLDRAGLEALACECYQADRADYARLLAPSAP</sequence>
<proteinExistence type="predicted"/>
<name>A0A6J4LK89_9BACT</name>
<evidence type="ECO:0000313" key="2">
    <source>
        <dbReference type="EMBL" id="CAA9331161.1"/>
    </source>
</evidence>
<dbReference type="InterPro" id="IPR036390">
    <property type="entry name" value="WH_DNA-bd_sf"/>
</dbReference>
<evidence type="ECO:0000259" key="1">
    <source>
        <dbReference type="PROSITE" id="PS51063"/>
    </source>
</evidence>
<reference evidence="2" key="1">
    <citation type="submission" date="2020-02" db="EMBL/GenBank/DDBJ databases">
        <authorList>
            <person name="Meier V. D."/>
        </authorList>
    </citation>
    <scope>NUCLEOTIDE SEQUENCE</scope>
    <source>
        <strain evidence="2">AVDCRST_MAG40</strain>
    </source>
</reference>
<dbReference type="GO" id="GO:0003677">
    <property type="term" value="F:DNA binding"/>
    <property type="evidence" value="ECO:0007669"/>
    <property type="project" value="InterPro"/>
</dbReference>
<dbReference type="PROSITE" id="PS51063">
    <property type="entry name" value="HTH_CRP_2"/>
    <property type="match status" value="1"/>
</dbReference>
<dbReference type="InterPro" id="IPR012318">
    <property type="entry name" value="HTH_CRP"/>
</dbReference>
<dbReference type="InterPro" id="IPR036388">
    <property type="entry name" value="WH-like_DNA-bd_sf"/>
</dbReference>
<protein>
    <submittedName>
        <fullName evidence="2">cAMP-binding proteins - catabolite gene activator and regulatory subunit of cAMP-dependent protein kinases</fullName>
    </submittedName>
</protein>
<dbReference type="Gene3D" id="1.10.10.10">
    <property type="entry name" value="Winged helix-like DNA-binding domain superfamily/Winged helix DNA-binding domain"/>
    <property type="match status" value="1"/>
</dbReference>
<accession>A0A6J4LK89</accession>
<gene>
    <name evidence="2" type="ORF">AVDCRST_MAG40-1906</name>
</gene>
<organism evidence="2">
    <name type="scientific">uncultured Gemmatimonadaceae bacterium</name>
    <dbReference type="NCBI Taxonomy" id="246130"/>
    <lineage>
        <taxon>Bacteria</taxon>
        <taxon>Pseudomonadati</taxon>
        <taxon>Gemmatimonadota</taxon>
        <taxon>Gemmatimonadia</taxon>
        <taxon>Gemmatimonadales</taxon>
        <taxon>Gemmatimonadaceae</taxon>
        <taxon>environmental samples</taxon>
    </lineage>
</organism>
<dbReference type="GO" id="GO:0006355">
    <property type="term" value="P:regulation of DNA-templated transcription"/>
    <property type="evidence" value="ECO:0007669"/>
    <property type="project" value="InterPro"/>
</dbReference>